<dbReference type="EMBL" id="LR796546">
    <property type="protein sequence ID" value="CAB4150299.1"/>
    <property type="molecule type" value="Genomic_DNA"/>
</dbReference>
<protein>
    <submittedName>
        <fullName evidence="1">Uncharacterized protein</fullName>
    </submittedName>
</protein>
<proteinExistence type="predicted"/>
<sequence>MLKQTTTHRPLYEIATEIRRDWSAQKKQFPYAAPYREAMADLTHISDMYGADTAQSVVLYFLSNAASWRGDTAKRIKQELKDIVKANGYKM</sequence>
<evidence type="ECO:0000313" key="1">
    <source>
        <dbReference type="EMBL" id="CAB4150299.1"/>
    </source>
</evidence>
<name>A0A6J5N372_9CAUD</name>
<gene>
    <name evidence="1" type="ORF">UFOVP568_9</name>
</gene>
<accession>A0A6J5N372</accession>
<organism evidence="1">
    <name type="scientific">uncultured Caudovirales phage</name>
    <dbReference type="NCBI Taxonomy" id="2100421"/>
    <lineage>
        <taxon>Viruses</taxon>
        <taxon>Duplodnaviria</taxon>
        <taxon>Heunggongvirae</taxon>
        <taxon>Uroviricota</taxon>
        <taxon>Caudoviricetes</taxon>
        <taxon>Peduoviridae</taxon>
        <taxon>Maltschvirus</taxon>
        <taxon>Maltschvirus maltsch</taxon>
    </lineage>
</organism>
<reference evidence="1" key="1">
    <citation type="submission" date="2020-04" db="EMBL/GenBank/DDBJ databases">
        <authorList>
            <person name="Chiriac C."/>
            <person name="Salcher M."/>
            <person name="Ghai R."/>
            <person name="Kavagutti S V."/>
        </authorList>
    </citation>
    <scope>NUCLEOTIDE SEQUENCE</scope>
</reference>